<comment type="caution">
    <text evidence="1">The sequence shown here is derived from an EMBL/GenBank/DDBJ whole genome shotgun (WGS) entry which is preliminary data.</text>
</comment>
<accession>A0A942EDP6</accession>
<evidence type="ECO:0000313" key="2">
    <source>
        <dbReference type="Proteomes" id="UP000678281"/>
    </source>
</evidence>
<sequence>MQIDRRITNGLAWAGVVLVIGIPVADVVSAQFMAERTPGAQVAALAPEPAVPAPVAPQPATRPVAEIAAKPTPVAPVTPAKPATPAVVATTAKSGDVVDGYLSTGKPLPSYITGGDSAAPRVQEKAPAEAPLVIDAEIDPIDVAALPPARVAPMPMPLSMRPEPRSTATVTYTNNAPQVVIPASVTPPAAVTARDLEDWESGPLSEFLAKRQAAGQVDPGYDPDGFFLDEGPNRARQRDRLIGPADEFYFPFAN</sequence>
<dbReference type="AlphaFoldDB" id="A0A942EDP6"/>
<name>A0A942EDP6_9HYPH</name>
<proteinExistence type="predicted"/>
<keyword evidence="2" id="KW-1185">Reference proteome</keyword>
<reference evidence="1" key="1">
    <citation type="submission" date="2021-04" db="EMBL/GenBank/DDBJ databases">
        <title>Devosia litorisediminis sp. nov., isolated from a sand dune.</title>
        <authorList>
            <person name="Park S."/>
            <person name="Yoon J.-H."/>
        </authorList>
    </citation>
    <scope>NUCLEOTIDE SEQUENCE</scope>
    <source>
        <strain evidence="1">BSSL-BM10</strain>
    </source>
</reference>
<gene>
    <name evidence="1" type="ORF">KD146_03645</name>
</gene>
<dbReference type="EMBL" id="JAGXTP010000001">
    <property type="protein sequence ID" value="MBS3847786.1"/>
    <property type="molecule type" value="Genomic_DNA"/>
</dbReference>
<evidence type="ECO:0000313" key="1">
    <source>
        <dbReference type="EMBL" id="MBS3847786.1"/>
    </source>
</evidence>
<dbReference type="RefSeq" id="WP_212657382.1">
    <property type="nucleotide sequence ID" value="NZ_JAGXTP010000001.1"/>
</dbReference>
<protein>
    <submittedName>
        <fullName evidence="1">Uncharacterized protein</fullName>
    </submittedName>
</protein>
<organism evidence="1 2">
    <name type="scientific">Devosia litorisediminis</name>
    <dbReference type="NCBI Taxonomy" id="2829817"/>
    <lineage>
        <taxon>Bacteria</taxon>
        <taxon>Pseudomonadati</taxon>
        <taxon>Pseudomonadota</taxon>
        <taxon>Alphaproteobacteria</taxon>
        <taxon>Hyphomicrobiales</taxon>
        <taxon>Devosiaceae</taxon>
        <taxon>Devosia</taxon>
    </lineage>
</organism>
<dbReference type="Proteomes" id="UP000678281">
    <property type="component" value="Unassembled WGS sequence"/>
</dbReference>